<dbReference type="GO" id="GO:0005096">
    <property type="term" value="F:GTPase activator activity"/>
    <property type="evidence" value="ECO:0007669"/>
    <property type="project" value="UniProtKB-KW"/>
</dbReference>
<keyword evidence="3" id="KW-0677">Repeat</keyword>
<dbReference type="AlphaFoldDB" id="A0A7S3SPK2"/>
<feature type="compositionally biased region" description="Low complexity" evidence="4">
    <location>
        <begin position="154"/>
        <end position="168"/>
    </location>
</feature>
<dbReference type="GO" id="GO:0006913">
    <property type="term" value="P:nucleocytoplasmic transport"/>
    <property type="evidence" value="ECO:0007669"/>
    <property type="project" value="TreeGrafter"/>
</dbReference>
<dbReference type="GO" id="GO:0005829">
    <property type="term" value="C:cytosol"/>
    <property type="evidence" value="ECO:0007669"/>
    <property type="project" value="TreeGrafter"/>
</dbReference>
<keyword evidence="5" id="KW-1133">Transmembrane helix</keyword>
<accession>A0A7S3SPK2</accession>
<feature type="region of interest" description="Disordered" evidence="4">
    <location>
        <begin position="1"/>
        <end position="20"/>
    </location>
</feature>
<feature type="transmembrane region" description="Helical" evidence="5">
    <location>
        <begin position="64"/>
        <end position="80"/>
    </location>
</feature>
<dbReference type="PANTHER" id="PTHR24113">
    <property type="entry name" value="RAN GTPASE-ACTIVATING PROTEIN 1"/>
    <property type="match status" value="1"/>
</dbReference>
<evidence type="ECO:0000256" key="1">
    <source>
        <dbReference type="ARBA" id="ARBA00022468"/>
    </source>
</evidence>
<organism evidence="6">
    <name type="scientific">Emiliania huxleyi</name>
    <name type="common">Coccolithophore</name>
    <name type="synonym">Pontosphaera huxleyi</name>
    <dbReference type="NCBI Taxonomy" id="2903"/>
    <lineage>
        <taxon>Eukaryota</taxon>
        <taxon>Haptista</taxon>
        <taxon>Haptophyta</taxon>
        <taxon>Prymnesiophyceae</taxon>
        <taxon>Isochrysidales</taxon>
        <taxon>Noelaerhabdaceae</taxon>
        <taxon>Emiliania</taxon>
    </lineage>
</organism>
<feature type="transmembrane region" description="Helical" evidence="5">
    <location>
        <begin position="92"/>
        <end position="110"/>
    </location>
</feature>
<dbReference type="SMART" id="SM00368">
    <property type="entry name" value="LRR_RI"/>
    <property type="match status" value="4"/>
</dbReference>
<evidence type="ECO:0000256" key="4">
    <source>
        <dbReference type="SAM" id="MobiDB-lite"/>
    </source>
</evidence>
<name>A0A7S3SPK2_EMIHU</name>
<evidence type="ECO:0000256" key="5">
    <source>
        <dbReference type="SAM" id="Phobius"/>
    </source>
</evidence>
<keyword evidence="5" id="KW-0472">Membrane</keyword>
<dbReference type="GO" id="GO:0005634">
    <property type="term" value="C:nucleus"/>
    <property type="evidence" value="ECO:0007669"/>
    <property type="project" value="TreeGrafter"/>
</dbReference>
<gene>
    <name evidence="6" type="ORF">EHUX00137_LOCUS23962</name>
</gene>
<dbReference type="InterPro" id="IPR032675">
    <property type="entry name" value="LRR_dom_sf"/>
</dbReference>
<sequence>MDEERELDGVGKLTERGLDPSTAERTARALGGRRTMRRLVHGLAILLLQLAIMIPILIPSNMITFTPFVFLGIIGVDTIGPCDGLRWRRLPVVLPIALLFDLPLASWISAMCILECCILHPLARTAYSLLARRPSSAKLEAPNPSASDLEDSHPLSSQSRRASSSSEGSRYREHASIWSALEGGDGSEVRCGDVRLLSLAWLLALADRGGVLPRRQELPEEAFLGVARLRQIEAAARRAIDRRGFVTALEALAKGTSILGFLGFWTSAFRRKRNVDGLLPIVSISYCWLEAAHPDREGRQLQLLCRKLRSLYGGRGLLGACREYGFSDMGVFLDWSSGYQKDPALWRGWMADQALYAKSDGALSEQQAADRRAYEASRTAEQKAAFDRMLSNTMDLWYAHSAITVVLLTQLPDELPAGFDPSRTYDSRGWTTFERCSAELAKLSSLQSARWSLVIDVSDEGGGAERRLPTTPQRMAKLLAGCRFTNGADSSLVLQLYAKTAAAVLGTVRELSYVGLPLVRGDEWTSPTRLAEALNYCERLQELAVCGARLDDEGARELAAGIDHGALPELDILSLNGSRFGARGVAAVCSVFERGVARRLTLLTLMGTPIGDEGAAALASALETRALPPKLALSVSFCDVGDTGAKAIAAALRRAGPGSRCRVFCYWNRIGLAGRSALLGALEAQHGPAFDHLLAGTQHTWLPGSAAFVRAMARGLRSASESGTFLPT</sequence>
<dbReference type="EMBL" id="HBIR01030923">
    <property type="protein sequence ID" value="CAE0560069.1"/>
    <property type="molecule type" value="Transcribed_RNA"/>
</dbReference>
<keyword evidence="5" id="KW-0812">Transmembrane</keyword>
<dbReference type="Gene3D" id="3.80.10.10">
    <property type="entry name" value="Ribonuclease Inhibitor"/>
    <property type="match status" value="1"/>
</dbReference>
<proteinExistence type="predicted"/>
<keyword evidence="1" id="KW-0343">GTPase activation</keyword>
<evidence type="ECO:0000313" key="6">
    <source>
        <dbReference type="EMBL" id="CAE0560069.1"/>
    </source>
</evidence>
<dbReference type="InterPro" id="IPR001611">
    <property type="entry name" value="Leu-rich_rpt"/>
</dbReference>
<reference evidence="6" key="1">
    <citation type="submission" date="2021-01" db="EMBL/GenBank/DDBJ databases">
        <authorList>
            <person name="Corre E."/>
            <person name="Pelletier E."/>
            <person name="Niang G."/>
            <person name="Scheremetjew M."/>
            <person name="Finn R."/>
            <person name="Kale V."/>
            <person name="Holt S."/>
            <person name="Cochrane G."/>
            <person name="Meng A."/>
            <person name="Brown T."/>
            <person name="Cohen L."/>
        </authorList>
    </citation>
    <scope>NUCLEOTIDE SEQUENCE</scope>
    <source>
        <strain evidence="6">379</strain>
    </source>
</reference>
<feature type="region of interest" description="Disordered" evidence="4">
    <location>
        <begin position="139"/>
        <end position="168"/>
    </location>
</feature>
<dbReference type="PANTHER" id="PTHR24113:SF12">
    <property type="entry name" value="RAN GTPASE-ACTIVATING PROTEIN 1"/>
    <property type="match status" value="1"/>
</dbReference>
<dbReference type="SUPFAM" id="SSF52047">
    <property type="entry name" value="RNI-like"/>
    <property type="match status" value="1"/>
</dbReference>
<protein>
    <submittedName>
        <fullName evidence="6">Uncharacterized protein</fullName>
    </submittedName>
</protein>
<feature type="transmembrane region" description="Helical" evidence="5">
    <location>
        <begin position="39"/>
        <end position="58"/>
    </location>
</feature>
<dbReference type="GO" id="GO:0031267">
    <property type="term" value="F:small GTPase binding"/>
    <property type="evidence" value="ECO:0007669"/>
    <property type="project" value="TreeGrafter"/>
</dbReference>
<dbReference type="InterPro" id="IPR027038">
    <property type="entry name" value="RanGap"/>
</dbReference>
<feature type="compositionally biased region" description="Basic and acidic residues" evidence="4">
    <location>
        <begin position="7"/>
        <end position="18"/>
    </location>
</feature>
<evidence type="ECO:0000256" key="2">
    <source>
        <dbReference type="ARBA" id="ARBA00022614"/>
    </source>
</evidence>
<keyword evidence="2" id="KW-0433">Leucine-rich repeat</keyword>
<evidence type="ECO:0000256" key="3">
    <source>
        <dbReference type="ARBA" id="ARBA00022737"/>
    </source>
</evidence>
<dbReference type="Pfam" id="PF13516">
    <property type="entry name" value="LRR_6"/>
    <property type="match status" value="2"/>
</dbReference>
<dbReference type="GO" id="GO:0048471">
    <property type="term" value="C:perinuclear region of cytoplasm"/>
    <property type="evidence" value="ECO:0007669"/>
    <property type="project" value="TreeGrafter"/>
</dbReference>